<evidence type="ECO:0000256" key="3">
    <source>
        <dbReference type="ARBA" id="ARBA00005046"/>
    </source>
</evidence>
<dbReference type="Pfam" id="PF03454">
    <property type="entry name" value="MoeA_C"/>
    <property type="match status" value="1"/>
</dbReference>
<evidence type="ECO:0000313" key="14">
    <source>
        <dbReference type="Proteomes" id="UP000552709"/>
    </source>
</evidence>
<dbReference type="SUPFAM" id="SSF53218">
    <property type="entry name" value="Molybdenum cofactor biosynthesis proteins"/>
    <property type="match status" value="1"/>
</dbReference>
<dbReference type="GO" id="GO:0006777">
    <property type="term" value="P:Mo-molybdopterin cofactor biosynthetic process"/>
    <property type="evidence" value="ECO:0007669"/>
    <property type="project" value="UniProtKB-UniRule"/>
</dbReference>
<keyword evidence="7 11" id="KW-0479">Metal-binding</keyword>
<dbReference type="GO" id="GO:0061599">
    <property type="term" value="F:molybdopterin molybdotransferase activity"/>
    <property type="evidence" value="ECO:0007669"/>
    <property type="project" value="UniProtKB-UniRule"/>
</dbReference>
<dbReference type="NCBIfam" id="TIGR00177">
    <property type="entry name" value="molyb_syn"/>
    <property type="match status" value="1"/>
</dbReference>
<dbReference type="Gene3D" id="3.40.980.10">
    <property type="entry name" value="MoaB/Mog-like domain"/>
    <property type="match status" value="1"/>
</dbReference>
<dbReference type="InterPro" id="IPR038987">
    <property type="entry name" value="MoeA-like"/>
</dbReference>
<evidence type="ECO:0000256" key="2">
    <source>
        <dbReference type="ARBA" id="ARBA00002901"/>
    </source>
</evidence>
<dbReference type="FunFam" id="3.40.980.10:FF:000004">
    <property type="entry name" value="Molybdopterin molybdenumtransferase"/>
    <property type="match status" value="1"/>
</dbReference>
<dbReference type="NCBIfam" id="NF045515">
    <property type="entry name" value="Glp_gephyrin"/>
    <property type="match status" value="1"/>
</dbReference>
<dbReference type="GO" id="GO:0046872">
    <property type="term" value="F:metal ion binding"/>
    <property type="evidence" value="ECO:0007669"/>
    <property type="project" value="UniProtKB-UniRule"/>
</dbReference>
<comment type="similarity">
    <text evidence="4 11">Belongs to the MoeA family.</text>
</comment>
<dbReference type="Pfam" id="PF00994">
    <property type="entry name" value="MoCF_biosynth"/>
    <property type="match status" value="1"/>
</dbReference>
<comment type="caution">
    <text evidence="13">The sequence shown here is derived from an EMBL/GenBank/DDBJ whole genome shotgun (WGS) entry which is preliminary data.</text>
</comment>
<dbReference type="Gene3D" id="3.90.105.10">
    <property type="entry name" value="Molybdopterin biosynthesis moea protein, domain 2"/>
    <property type="match status" value="1"/>
</dbReference>
<dbReference type="InterPro" id="IPR036688">
    <property type="entry name" value="MoeA_C_domain_IV_sf"/>
</dbReference>
<keyword evidence="5 11" id="KW-0500">Molybdenum</keyword>
<keyword evidence="6 11" id="KW-0808">Transferase</keyword>
<dbReference type="InterPro" id="IPR001453">
    <property type="entry name" value="MoaB/Mog_dom"/>
</dbReference>
<dbReference type="UniPathway" id="UPA00344"/>
<dbReference type="PANTHER" id="PTHR10192:SF5">
    <property type="entry name" value="GEPHYRIN"/>
    <property type="match status" value="1"/>
</dbReference>
<evidence type="ECO:0000256" key="7">
    <source>
        <dbReference type="ARBA" id="ARBA00022723"/>
    </source>
</evidence>
<keyword evidence="14" id="KW-1185">Reference proteome</keyword>
<proteinExistence type="inferred from homology"/>
<evidence type="ECO:0000256" key="1">
    <source>
        <dbReference type="ARBA" id="ARBA00001946"/>
    </source>
</evidence>
<evidence type="ECO:0000256" key="5">
    <source>
        <dbReference type="ARBA" id="ARBA00022505"/>
    </source>
</evidence>
<dbReference type="SUPFAM" id="SSF63882">
    <property type="entry name" value="MoeA N-terminal region -like"/>
    <property type="match status" value="1"/>
</dbReference>
<comment type="pathway">
    <text evidence="3 11">Cofactor biosynthesis; molybdopterin biosynthesis.</text>
</comment>
<evidence type="ECO:0000256" key="6">
    <source>
        <dbReference type="ARBA" id="ARBA00022679"/>
    </source>
</evidence>
<evidence type="ECO:0000256" key="11">
    <source>
        <dbReference type="RuleBase" id="RU365090"/>
    </source>
</evidence>
<dbReference type="InterPro" id="IPR036135">
    <property type="entry name" value="MoeA_linker/N_sf"/>
</dbReference>
<reference evidence="13 14" key="1">
    <citation type="submission" date="2020-08" db="EMBL/GenBank/DDBJ databases">
        <title>Genomic Encyclopedia of Type Strains, Phase IV (KMG-IV): sequencing the most valuable type-strain genomes for metagenomic binning, comparative biology and taxonomic classification.</title>
        <authorList>
            <person name="Goeker M."/>
        </authorList>
    </citation>
    <scope>NUCLEOTIDE SEQUENCE [LARGE SCALE GENOMIC DNA]</scope>
    <source>
        <strain evidence="13 14">DSM 27939</strain>
    </source>
</reference>
<evidence type="ECO:0000256" key="10">
    <source>
        <dbReference type="ARBA" id="ARBA00047317"/>
    </source>
</evidence>
<dbReference type="CDD" id="cd00887">
    <property type="entry name" value="MoeA"/>
    <property type="match status" value="1"/>
</dbReference>
<dbReference type="AlphaFoldDB" id="A0A7W8NEK5"/>
<dbReference type="Gene3D" id="2.170.190.11">
    <property type="entry name" value="Molybdopterin biosynthesis moea protein, domain 3"/>
    <property type="match status" value="1"/>
</dbReference>
<dbReference type="EC" id="2.10.1.1" evidence="11"/>
<dbReference type="SMART" id="SM00852">
    <property type="entry name" value="MoCF_biosynth"/>
    <property type="match status" value="1"/>
</dbReference>
<comment type="function">
    <text evidence="2 11">Catalyzes the insertion of molybdate into adenylated molybdopterin with the concomitant release of AMP.</text>
</comment>
<dbReference type="InterPro" id="IPR036425">
    <property type="entry name" value="MoaB/Mog-like_dom_sf"/>
</dbReference>
<dbReference type="Proteomes" id="UP000552709">
    <property type="component" value="Unassembled WGS sequence"/>
</dbReference>
<evidence type="ECO:0000259" key="12">
    <source>
        <dbReference type="SMART" id="SM00852"/>
    </source>
</evidence>
<comment type="cofactor">
    <cofactor evidence="1 11">
        <name>Mg(2+)</name>
        <dbReference type="ChEBI" id="CHEBI:18420"/>
    </cofactor>
</comment>
<dbReference type="SUPFAM" id="SSF63867">
    <property type="entry name" value="MoeA C-terminal domain-like"/>
    <property type="match status" value="1"/>
</dbReference>
<dbReference type="InterPro" id="IPR005111">
    <property type="entry name" value="MoeA_C_domain_IV"/>
</dbReference>
<keyword evidence="9 11" id="KW-0501">Molybdenum cofactor biosynthesis</keyword>
<evidence type="ECO:0000313" key="13">
    <source>
        <dbReference type="EMBL" id="MBB5361873.1"/>
    </source>
</evidence>
<evidence type="ECO:0000256" key="9">
    <source>
        <dbReference type="ARBA" id="ARBA00023150"/>
    </source>
</evidence>
<dbReference type="EMBL" id="JACHFL010000002">
    <property type="protein sequence ID" value="MBB5361873.1"/>
    <property type="molecule type" value="Genomic_DNA"/>
</dbReference>
<name>A0A7W8NEK5_9DEIO</name>
<keyword evidence="8 11" id="KW-0460">Magnesium</keyword>
<gene>
    <name evidence="13" type="ORF">HNQ08_000958</name>
</gene>
<dbReference type="InterPro" id="IPR005110">
    <property type="entry name" value="MoeA_linker/N"/>
</dbReference>
<dbReference type="PANTHER" id="PTHR10192">
    <property type="entry name" value="MOLYBDOPTERIN BIOSYNTHESIS PROTEIN"/>
    <property type="match status" value="1"/>
</dbReference>
<organism evidence="13 14">
    <name type="scientific">Deinococcus humi</name>
    <dbReference type="NCBI Taxonomy" id="662880"/>
    <lineage>
        <taxon>Bacteria</taxon>
        <taxon>Thermotogati</taxon>
        <taxon>Deinococcota</taxon>
        <taxon>Deinococci</taxon>
        <taxon>Deinococcales</taxon>
        <taxon>Deinococcaceae</taxon>
        <taxon>Deinococcus</taxon>
    </lineage>
</organism>
<dbReference type="Pfam" id="PF03453">
    <property type="entry name" value="MoeA_N"/>
    <property type="match status" value="1"/>
</dbReference>
<dbReference type="GO" id="GO:0005829">
    <property type="term" value="C:cytosol"/>
    <property type="evidence" value="ECO:0007669"/>
    <property type="project" value="TreeGrafter"/>
</dbReference>
<sequence length="396" mass="41298">MSQPTFPMHVSVAEARDMLAALLPRLETETVPVNRALGRTLAADLEALVSHPSATESALDGIAAREADTLGASPGTPVRLKLVGESRAGVPFGGQVSAGECVRIYTGAPLPAGVDAICPVEELEDNGPEHVLLRRPAFPGDVRPEGGDFRASEVIMRAGLRLSAPRVALAAALGHAEVPVRRKLRVALLSTGDEVIEPGAVLQPGQVYDSNRAGLSAMLRESGCEVSELGHAPDSPASLQAAIAGAGGADVLLTSGGVSMGKYDFMRDLLIERGRVAFWKVRMRPGGPAILGGWNGLPVFGLPGNPVSSLVVFHVVVRPALTGQPVQSLKLRAATPFRGLKDKTAFWRGVIRDGEVHDYGQQGSGILRSLSDADALVIVPEGGAVETGDTVDVVLL</sequence>
<evidence type="ECO:0000256" key="8">
    <source>
        <dbReference type="ARBA" id="ARBA00022842"/>
    </source>
</evidence>
<dbReference type="RefSeq" id="WP_184127942.1">
    <property type="nucleotide sequence ID" value="NZ_JACHFL010000002.1"/>
</dbReference>
<comment type="catalytic activity">
    <reaction evidence="10">
        <text>adenylyl-molybdopterin + molybdate = Mo-molybdopterin + AMP + H(+)</text>
        <dbReference type="Rhea" id="RHEA:35047"/>
        <dbReference type="ChEBI" id="CHEBI:15378"/>
        <dbReference type="ChEBI" id="CHEBI:36264"/>
        <dbReference type="ChEBI" id="CHEBI:62727"/>
        <dbReference type="ChEBI" id="CHEBI:71302"/>
        <dbReference type="ChEBI" id="CHEBI:456215"/>
        <dbReference type="EC" id="2.10.1.1"/>
    </reaction>
</comment>
<accession>A0A7W8NEK5</accession>
<dbReference type="Gene3D" id="2.40.340.10">
    <property type="entry name" value="MoeA, C-terminal, domain IV"/>
    <property type="match status" value="1"/>
</dbReference>
<evidence type="ECO:0000256" key="4">
    <source>
        <dbReference type="ARBA" id="ARBA00010763"/>
    </source>
</evidence>
<feature type="domain" description="MoaB/Mog" evidence="12">
    <location>
        <begin position="187"/>
        <end position="323"/>
    </location>
</feature>
<protein>
    <recommendedName>
        <fullName evidence="11">Molybdopterin molybdenumtransferase</fullName>
        <ecNumber evidence="11">2.10.1.1</ecNumber>
    </recommendedName>
</protein>